<evidence type="ECO:0000256" key="4">
    <source>
        <dbReference type="ARBA" id="ARBA00022827"/>
    </source>
</evidence>
<dbReference type="Gene3D" id="2.60.120.560">
    <property type="entry name" value="Exo-inulinase, domain 1"/>
    <property type="match status" value="1"/>
</dbReference>
<evidence type="ECO:0000259" key="8">
    <source>
        <dbReference type="Pfam" id="PF06439"/>
    </source>
</evidence>
<dbReference type="PANTHER" id="PTHR42784">
    <property type="entry name" value="PYRANOSE 2-OXIDASE"/>
    <property type="match status" value="1"/>
</dbReference>
<dbReference type="SUPFAM" id="SSF51905">
    <property type="entry name" value="FAD/NAD(P)-binding domain"/>
    <property type="match status" value="1"/>
</dbReference>
<evidence type="ECO:0000256" key="6">
    <source>
        <dbReference type="SAM" id="MobiDB-lite"/>
    </source>
</evidence>
<evidence type="ECO:0000256" key="1">
    <source>
        <dbReference type="ARBA" id="ARBA00001974"/>
    </source>
</evidence>
<keyword evidence="4" id="KW-0274">FAD</keyword>
<dbReference type="AlphaFoldDB" id="A0A1I4YP67"/>
<dbReference type="Pfam" id="PF05199">
    <property type="entry name" value="GMC_oxred_C"/>
    <property type="match status" value="1"/>
</dbReference>
<dbReference type="GO" id="GO:0016614">
    <property type="term" value="F:oxidoreductase activity, acting on CH-OH group of donors"/>
    <property type="evidence" value="ECO:0007669"/>
    <property type="project" value="InterPro"/>
</dbReference>
<keyword evidence="10" id="KW-1185">Reference proteome</keyword>
<dbReference type="InterPro" id="IPR007867">
    <property type="entry name" value="GMC_OxRtase_C"/>
</dbReference>
<comment type="similarity">
    <text evidence="2">Belongs to the GMC oxidoreductase family.</text>
</comment>
<dbReference type="Pfam" id="PF06439">
    <property type="entry name" value="3keto-disac_hyd"/>
    <property type="match status" value="1"/>
</dbReference>
<keyword evidence="5" id="KW-0560">Oxidoreductase</keyword>
<feature type="domain" description="Glucose-methanol-choline oxidoreductase C-terminal" evidence="7">
    <location>
        <begin position="493"/>
        <end position="634"/>
    </location>
</feature>
<accession>A0A1I4YP67</accession>
<dbReference type="Proteomes" id="UP000183107">
    <property type="component" value="Unassembled WGS sequence"/>
</dbReference>
<dbReference type="OrthoDB" id="9787779at2"/>
<reference evidence="10" key="1">
    <citation type="submission" date="2016-10" db="EMBL/GenBank/DDBJ databases">
        <authorList>
            <person name="Varghese N."/>
        </authorList>
    </citation>
    <scope>NUCLEOTIDE SEQUENCE [LARGE SCALE GENOMIC DNA]</scope>
    <source>
        <strain evidence="10">Nsp8</strain>
    </source>
</reference>
<comment type="cofactor">
    <cofactor evidence="1">
        <name>FAD</name>
        <dbReference type="ChEBI" id="CHEBI:57692"/>
    </cofactor>
</comment>
<sequence length="852" mass="93084">MTASKPQTTDFTKDVLGRYINNGMDEALNSTDKNGQRPDGSPTSDARPFDVIVIGGGSFGPVFAQHLFSTDHTHSHRILVLDSGSLLLTEHVQNYPPIGLGVPPPTENDPFRLRAEVWGLPWRADPAKVPQGFPGLAYCLGGRSLYFGGWSPRLLDTGTDTEMPRDRWPDSVVTELNDKYFAEAAQQIGTDQTNDFISGPMHDALRKHLFDGIEADEVPEAIKPAELPLHLDLPPGIPAAMKEQLKLEAPLAVKSREGSGLFPFNKFSAMPLVIKASRAASTESMHAVGYPDNVKKRFMVVPHCRVIRLVTNIQDGLGRVTGVECEIYVPICGDDSNVQKQRLTIPVADTANVVIALGTIESARLALLSFQGIRNYDRIGKNLMAHLRSNLTISIPRTSLSSLSPAVKVLQASALFVKGRHTFSDGSGEGYFHLQITAAGLDKLTSDSEAELFKKIPDLDSMLPLHQVNDHTIVITIRGIGETQEQNPGSNITLKNDETDEVGVQRALVTYNLSGNDFELWDAMDKASDDVARVFAGGNSFTVFTAPDRPQTVAPTADLSLIVPYKPVWEGGRRDGMGTTHHEAGPLNMGDDPDTSVTNADARFHFLENAYVAGPALFPTVGSPNPMLTGVALARRLADRLTVAPFKADAGFNLLFDGADASKWRMSTITNQANNFPGGRLVVNGALESVPGNDIGMFWHTDPTPHDFVLKLEWLRWREDDNSGVFIRFPHPDSKNYNNTAYVAVNFGFEIQIDQLARPDGSPLSKTGAIYGFAPPDDPNNLPVKPVGEWNEFEIHVQGQNYIVFLNGVKITEYDNPDTARGQPSTGSNPSFIGLQTHTGRVAFRKIQIRAL</sequence>
<evidence type="ECO:0000313" key="9">
    <source>
        <dbReference type="EMBL" id="SFN39828.1"/>
    </source>
</evidence>
<evidence type="ECO:0000313" key="10">
    <source>
        <dbReference type="Proteomes" id="UP000183107"/>
    </source>
</evidence>
<dbReference type="PANTHER" id="PTHR42784:SF1">
    <property type="entry name" value="PYRANOSE 2-OXIDASE"/>
    <property type="match status" value="1"/>
</dbReference>
<protein>
    <submittedName>
        <fullName evidence="9">Choline dehydrogenase</fullName>
    </submittedName>
</protein>
<feature type="region of interest" description="Disordered" evidence="6">
    <location>
        <begin position="573"/>
        <end position="592"/>
    </location>
</feature>
<evidence type="ECO:0000259" key="7">
    <source>
        <dbReference type="Pfam" id="PF05199"/>
    </source>
</evidence>
<dbReference type="EMBL" id="FOVJ01000001">
    <property type="protein sequence ID" value="SFN39828.1"/>
    <property type="molecule type" value="Genomic_DNA"/>
</dbReference>
<feature type="domain" description="3-keto-alpha-glucoside-1,2-lyase/3-keto-2-hydroxy-glucal hydratase" evidence="8">
    <location>
        <begin position="651"/>
        <end position="850"/>
    </location>
</feature>
<keyword evidence="3" id="KW-0285">Flavoprotein</keyword>
<name>A0A1I4YP67_9PROT</name>
<dbReference type="InterPro" id="IPR010496">
    <property type="entry name" value="AL/BT2_dom"/>
</dbReference>
<dbReference type="InterPro" id="IPR036188">
    <property type="entry name" value="FAD/NAD-bd_sf"/>
</dbReference>
<dbReference type="Gene3D" id="3.50.50.60">
    <property type="entry name" value="FAD/NAD(P)-binding domain"/>
    <property type="match status" value="2"/>
</dbReference>
<feature type="region of interest" description="Disordered" evidence="6">
    <location>
        <begin position="25"/>
        <end position="47"/>
    </location>
</feature>
<dbReference type="RefSeq" id="WP_074794896.1">
    <property type="nucleotide sequence ID" value="NZ_FOVJ01000001.1"/>
</dbReference>
<dbReference type="GO" id="GO:0016787">
    <property type="term" value="F:hydrolase activity"/>
    <property type="evidence" value="ECO:0007669"/>
    <property type="project" value="InterPro"/>
</dbReference>
<evidence type="ECO:0000256" key="3">
    <source>
        <dbReference type="ARBA" id="ARBA00022630"/>
    </source>
</evidence>
<evidence type="ECO:0000256" key="5">
    <source>
        <dbReference type="ARBA" id="ARBA00023002"/>
    </source>
</evidence>
<proteinExistence type="inferred from homology"/>
<dbReference type="InterPro" id="IPR051473">
    <property type="entry name" value="P2Ox-like"/>
</dbReference>
<evidence type="ECO:0000256" key="2">
    <source>
        <dbReference type="ARBA" id="ARBA00010790"/>
    </source>
</evidence>
<gene>
    <name evidence="9" type="ORF">SAMN05216386_0807</name>
</gene>
<organism evidence="9 10">
    <name type="scientific">Nitrosospira briensis</name>
    <dbReference type="NCBI Taxonomy" id="35799"/>
    <lineage>
        <taxon>Bacteria</taxon>
        <taxon>Pseudomonadati</taxon>
        <taxon>Pseudomonadota</taxon>
        <taxon>Betaproteobacteria</taxon>
        <taxon>Nitrosomonadales</taxon>
        <taxon>Nitrosomonadaceae</taxon>
        <taxon>Nitrosospira</taxon>
    </lineage>
</organism>
<feature type="compositionally biased region" description="Basic and acidic residues" evidence="6">
    <location>
        <begin position="573"/>
        <end position="584"/>
    </location>
</feature>